<feature type="transmembrane region" description="Helical" evidence="6">
    <location>
        <begin position="372"/>
        <end position="396"/>
    </location>
</feature>
<feature type="transmembrane region" description="Helical" evidence="6">
    <location>
        <begin position="242"/>
        <end position="263"/>
    </location>
</feature>
<feature type="transmembrane region" description="Helical" evidence="6">
    <location>
        <begin position="139"/>
        <end position="158"/>
    </location>
</feature>
<protein>
    <submittedName>
        <fullName evidence="7">APC family permease</fullName>
    </submittedName>
</protein>
<feature type="transmembrane region" description="Helical" evidence="6">
    <location>
        <begin position="348"/>
        <end position="366"/>
    </location>
</feature>
<reference evidence="7 8" key="1">
    <citation type="submission" date="2021-01" db="EMBL/GenBank/DDBJ databases">
        <title>Genome sequencing of Micromonospora fiedleri MG-37.</title>
        <authorList>
            <person name="Moreland P.E.J."/>
            <person name="Stach J.E.M."/>
        </authorList>
    </citation>
    <scope>NUCLEOTIDE SEQUENCE [LARGE SCALE GENOMIC DNA]</scope>
    <source>
        <strain evidence="7 8">MG-37</strain>
    </source>
</reference>
<dbReference type="InterPro" id="IPR050367">
    <property type="entry name" value="APC_superfamily"/>
</dbReference>
<keyword evidence="5 6" id="KW-0472">Membrane</keyword>
<dbReference type="Proteomes" id="UP000661193">
    <property type="component" value="Unassembled WGS sequence"/>
</dbReference>
<feature type="transmembrane region" description="Helical" evidence="6">
    <location>
        <begin position="200"/>
        <end position="221"/>
    </location>
</feature>
<evidence type="ECO:0000256" key="5">
    <source>
        <dbReference type="ARBA" id="ARBA00023136"/>
    </source>
</evidence>
<evidence type="ECO:0000313" key="7">
    <source>
        <dbReference type="EMBL" id="MBL6278239.1"/>
    </source>
</evidence>
<feature type="transmembrane region" description="Helical" evidence="6">
    <location>
        <begin position="446"/>
        <end position="466"/>
    </location>
</feature>
<dbReference type="Gene3D" id="1.20.1740.10">
    <property type="entry name" value="Amino acid/polyamine transporter I"/>
    <property type="match status" value="1"/>
</dbReference>
<gene>
    <name evidence="7" type="ORF">JMF97_18945</name>
</gene>
<sequence length="497" mass="49468">MPELSGAGWPAVSSTHVQVALARRTLTPFGLWVFGAAASAPMVVLAGGIVATYATTRVTALPLTFVLVAATVALLAVGYTAMARQVGHPAAYYGILAHGLGRGWGVAAGLVALVAYNAIQTSLYGLFGATLAAELGGAWWVWAGLALAAVGALGVRAIMLSTRVLVAVLALSLLIVAVFVVAAVGQPAGGELSWQGFDASGLAVSGVGGAVALCVAAFMGVDAPGSLVEEAVDRRSIGRATVAGVAVLGLVYALAAWAMGVAVGPDTVAGAAADPASGLPFSILAGVGGGWAALAEVMLVFAIVTSMLAFHSVIARYVFAMAREGVLPAGLARASSATRVSAPRGGSLAQTGVAAVVVGAFAVSGADPMAALFTWLSTLGAMGLLFLLLAAAVAAMTAPERLRGPRPGVWEWRLAPALGALGGAVVLAAMVLNVGSLLGAAPGSPYPFLLPLIICATAALGGAWAGHLREYRPEVYAGIGRGTPKTHAVPDTVNVSI</sequence>
<dbReference type="PANTHER" id="PTHR42770">
    <property type="entry name" value="AMINO ACID TRANSPORTER-RELATED"/>
    <property type="match status" value="1"/>
</dbReference>
<evidence type="ECO:0000256" key="6">
    <source>
        <dbReference type="SAM" id="Phobius"/>
    </source>
</evidence>
<dbReference type="EMBL" id="JAETXL010000006">
    <property type="protein sequence ID" value="MBL6278239.1"/>
    <property type="molecule type" value="Genomic_DNA"/>
</dbReference>
<dbReference type="PIRSF" id="PIRSF006060">
    <property type="entry name" value="AA_transporter"/>
    <property type="match status" value="1"/>
</dbReference>
<keyword evidence="2" id="KW-1003">Cell membrane</keyword>
<keyword evidence="8" id="KW-1185">Reference proteome</keyword>
<comment type="caution">
    <text evidence="7">The sequence shown here is derived from an EMBL/GenBank/DDBJ whole genome shotgun (WGS) entry which is preliminary data.</text>
</comment>
<feature type="transmembrane region" description="Helical" evidence="6">
    <location>
        <begin position="417"/>
        <end position="440"/>
    </location>
</feature>
<feature type="transmembrane region" description="Helical" evidence="6">
    <location>
        <begin position="60"/>
        <end position="79"/>
    </location>
</feature>
<feature type="transmembrane region" description="Helical" evidence="6">
    <location>
        <begin position="165"/>
        <end position="188"/>
    </location>
</feature>
<evidence type="ECO:0000256" key="2">
    <source>
        <dbReference type="ARBA" id="ARBA00022475"/>
    </source>
</evidence>
<evidence type="ECO:0000256" key="4">
    <source>
        <dbReference type="ARBA" id="ARBA00022989"/>
    </source>
</evidence>
<evidence type="ECO:0000313" key="8">
    <source>
        <dbReference type="Proteomes" id="UP000661193"/>
    </source>
</evidence>
<proteinExistence type="predicted"/>
<dbReference type="InterPro" id="IPR002293">
    <property type="entry name" value="AA/rel_permease1"/>
</dbReference>
<keyword evidence="4 6" id="KW-1133">Transmembrane helix</keyword>
<name>A0ABS1UPF6_9ACTN</name>
<feature type="transmembrane region" description="Helical" evidence="6">
    <location>
        <begin position="31"/>
        <end position="54"/>
    </location>
</feature>
<dbReference type="Pfam" id="PF13520">
    <property type="entry name" value="AA_permease_2"/>
    <property type="match status" value="1"/>
</dbReference>
<evidence type="ECO:0000256" key="3">
    <source>
        <dbReference type="ARBA" id="ARBA00022692"/>
    </source>
</evidence>
<feature type="transmembrane region" description="Helical" evidence="6">
    <location>
        <begin position="283"/>
        <end position="310"/>
    </location>
</feature>
<keyword evidence="3 6" id="KW-0812">Transmembrane</keyword>
<comment type="subcellular location">
    <subcellularLocation>
        <location evidence="1">Cell membrane</location>
        <topology evidence="1">Multi-pass membrane protein</topology>
    </subcellularLocation>
</comment>
<accession>A0ABS1UPF6</accession>
<organism evidence="7 8">
    <name type="scientific">Micromonospora fiedleri</name>
    <dbReference type="NCBI Taxonomy" id="1157498"/>
    <lineage>
        <taxon>Bacteria</taxon>
        <taxon>Bacillati</taxon>
        <taxon>Actinomycetota</taxon>
        <taxon>Actinomycetes</taxon>
        <taxon>Micromonosporales</taxon>
        <taxon>Micromonosporaceae</taxon>
        <taxon>Micromonospora</taxon>
    </lineage>
</organism>
<evidence type="ECO:0000256" key="1">
    <source>
        <dbReference type="ARBA" id="ARBA00004651"/>
    </source>
</evidence>
<feature type="transmembrane region" description="Helical" evidence="6">
    <location>
        <begin position="91"/>
        <end position="119"/>
    </location>
</feature>
<dbReference type="PANTHER" id="PTHR42770:SF16">
    <property type="entry name" value="AMINO ACID PERMEASE"/>
    <property type="match status" value="1"/>
</dbReference>